<evidence type="ECO:0000256" key="7">
    <source>
        <dbReference type="SAM" id="MobiDB-lite"/>
    </source>
</evidence>
<evidence type="ECO:0000256" key="3">
    <source>
        <dbReference type="ARBA" id="ARBA00022723"/>
    </source>
</evidence>
<name>A0A4S4KD70_9APHY</name>
<sequence>MHVPKTSKAGSPFPPIYGRPYPTTRKHSRSKDEWLMKYWAADDEKRRAKVAALNLGGFAVWTASTAEFNRIVLAARLQAAFFITDDYIDNDKMHDSSLRYALDINLSDHNLQHPLVQRAEIIIIEHAMIANDLFSYAQEKSVNNDGKNIVRILQEQEKLSYIQAVDRVKLIMREKEQEYIPAAICCLEDHELGKDSDVRRWIAALPYVMTGNVMWSQQTARYKVKSMPEGILFPSITYPMEEMPADGAGEDNAIRINE</sequence>
<keyword evidence="4 6" id="KW-0460">Magnesium</keyword>
<dbReference type="EC" id="4.2.3.-" evidence="6"/>
<evidence type="ECO:0000256" key="5">
    <source>
        <dbReference type="ARBA" id="ARBA00023239"/>
    </source>
</evidence>
<keyword evidence="3 6" id="KW-0479">Metal-binding</keyword>
<organism evidence="8 9">
    <name type="scientific">Hermanssonia centrifuga</name>
    <dbReference type="NCBI Taxonomy" id="98765"/>
    <lineage>
        <taxon>Eukaryota</taxon>
        <taxon>Fungi</taxon>
        <taxon>Dikarya</taxon>
        <taxon>Basidiomycota</taxon>
        <taxon>Agaricomycotina</taxon>
        <taxon>Agaricomycetes</taxon>
        <taxon>Polyporales</taxon>
        <taxon>Meruliaceae</taxon>
        <taxon>Hermanssonia</taxon>
    </lineage>
</organism>
<dbReference type="AlphaFoldDB" id="A0A4S4KD70"/>
<accession>A0A4S4KD70</accession>
<dbReference type="EMBL" id="SGPJ01000301">
    <property type="protein sequence ID" value="THG95640.1"/>
    <property type="molecule type" value="Genomic_DNA"/>
</dbReference>
<dbReference type="Gene3D" id="1.10.600.10">
    <property type="entry name" value="Farnesyl Diphosphate Synthase"/>
    <property type="match status" value="2"/>
</dbReference>
<dbReference type="SUPFAM" id="SSF48576">
    <property type="entry name" value="Terpenoid synthases"/>
    <property type="match status" value="1"/>
</dbReference>
<dbReference type="GO" id="GO:0046872">
    <property type="term" value="F:metal ion binding"/>
    <property type="evidence" value="ECO:0007669"/>
    <property type="project" value="UniProtKB-KW"/>
</dbReference>
<reference evidence="8 9" key="1">
    <citation type="submission" date="2019-02" db="EMBL/GenBank/DDBJ databases">
        <title>Genome sequencing of the rare red list fungi Phlebia centrifuga.</title>
        <authorList>
            <person name="Buettner E."/>
            <person name="Kellner H."/>
        </authorList>
    </citation>
    <scope>NUCLEOTIDE SEQUENCE [LARGE SCALE GENOMIC DNA]</scope>
    <source>
        <strain evidence="8 9">DSM 108282</strain>
    </source>
</reference>
<dbReference type="GO" id="GO:0008299">
    <property type="term" value="P:isoprenoid biosynthetic process"/>
    <property type="evidence" value="ECO:0007669"/>
    <property type="project" value="UniProtKB-ARBA"/>
</dbReference>
<protein>
    <recommendedName>
        <fullName evidence="6">Terpene synthase</fullName>
        <ecNumber evidence="6">4.2.3.-</ecNumber>
    </recommendedName>
</protein>
<dbReference type="Proteomes" id="UP000309038">
    <property type="component" value="Unassembled WGS sequence"/>
</dbReference>
<proteinExistence type="inferred from homology"/>
<comment type="cofactor">
    <cofactor evidence="1 6">
        <name>Mg(2+)</name>
        <dbReference type="ChEBI" id="CHEBI:18420"/>
    </cofactor>
</comment>
<dbReference type="GO" id="GO:0010333">
    <property type="term" value="F:terpene synthase activity"/>
    <property type="evidence" value="ECO:0007669"/>
    <property type="project" value="InterPro"/>
</dbReference>
<gene>
    <name evidence="8" type="ORF">EW026_g6052</name>
</gene>
<evidence type="ECO:0000256" key="6">
    <source>
        <dbReference type="RuleBase" id="RU366034"/>
    </source>
</evidence>
<evidence type="ECO:0000256" key="2">
    <source>
        <dbReference type="ARBA" id="ARBA00006333"/>
    </source>
</evidence>
<dbReference type="InterPro" id="IPR008949">
    <property type="entry name" value="Isoprenoid_synthase_dom_sf"/>
</dbReference>
<keyword evidence="5 6" id="KW-0456">Lyase</keyword>
<dbReference type="PANTHER" id="PTHR35201">
    <property type="entry name" value="TERPENE SYNTHASE"/>
    <property type="match status" value="1"/>
</dbReference>
<evidence type="ECO:0000256" key="1">
    <source>
        <dbReference type="ARBA" id="ARBA00001946"/>
    </source>
</evidence>
<dbReference type="Pfam" id="PF19086">
    <property type="entry name" value="Terpene_syn_C_2"/>
    <property type="match status" value="1"/>
</dbReference>
<evidence type="ECO:0000313" key="9">
    <source>
        <dbReference type="Proteomes" id="UP000309038"/>
    </source>
</evidence>
<feature type="region of interest" description="Disordered" evidence="7">
    <location>
        <begin position="1"/>
        <end position="26"/>
    </location>
</feature>
<evidence type="ECO:0000313" key="8">
    <source>
        <dbReference type="EMBL" id="THG95640.1"/>
    </source>
</evidence>
<comment type="caution">
    <text evidence="8">The sequence shown here is derived from an EMBL/GenBank/DDBJ whole genome shotgun (WGS) entry which is preliminary data.</text>
</comment>
<evidence type="ECO:0000256" key="4">
    <source>
        <dbReference type="ARBA" id="ARBA00022842"/>
    </source>
</evidence>
<keyword evidence="9" id="KW-1185">Reference proteome</keyword>
<comment type="similarity">
    <text evidence="2 6">Belongs to the terpene synthase family.</text>
</comment>
<dbReference type="InterPro" id="IPR034686">
    <property type="entry name" value="Terpene_cyclase-like_2"/>
</dbReference>
<dbReference type="PANTHER" id="PTHR35201:SF4">
    <property type="entry name" value="BETA-PINACENE SYNTHASE-RELATED"/>
    <property type="match status" value="1"/>
</dbReference>